<comment type="similarity">
    <text evidence="2 6">Belongs to the peptidase S26 family.</text>
</comment>
<reference evidence="9" key="1">
    <citation type="submission" date="2017-09" db="EMBL/GenBank/DDBJ databases">
        <title>Depth-based differentiation of microbial function through sediment-hosted aquifers and enrichment of novel symbionts in the deep terrestrial subsurface.</title>
        <authorList>
            <person name="Probst A.J."/>
            <person name="Ladd B."/>
            <person name="Jarett J.K."/>
            <person name="Geller-Mcgrath D.E."/>
            <person name="Sieber C.M.K."/>
            <person name="Emerson J.B."/>
            <person name="Anantharaman K."/>
            <person name="Thomas B.C."/>
            <person name="Malmstrom R."/>
            <person name="Stieglmeier M."/>
            <person name="Klingl A."/>
            <person name="Woyke T."/>
            <person name="Ryan C.M."/>
            <person name="Banfield J.F."/>
        </authorList>
    </citation>
    <scope>NUCLEOTIDE SEQUENCE [LARGE SCALE GENOMIC DNA]</scope>
</reference>
<protein>
    <recommendedName>
        <fullName evidence="3 6">Signal peptidase I</fullName>
        <ecNumber evidence="3 6">3.4.21.89</ecNumber>
    </recommendedName>
</protein>
<evidence type="ECO:0000313" key="8">
    <source>
        <dbReference type="EMBL" id="PIR87709.1"/>
    </source>
</evidence>
<dbReference type="Pfam" id="PF10502">
    <property type="entry name" value="Peptidase_S26"/>
    <property type="match status" value="1"/>
</dbReference>
<dbReference type="InterPro" id="IPR019758">
    <property type="entry name" value="Pept_S26A_signal_pept_1_CS"/>
</dbReference>
<comment type="catalytic activity">
    <reaction evidence="1 6">
        <text>Cleavage of hydrophobic, N-terminal signal or leader sequences from secreted and periplasmic proteins.</text>
        <dbReference type="EC" id="3.4.21.89"/>
    </reaction>
</comment>
<evidence type="ECO:0000313" key="9">
    <source>
        <dbReference type="Proteomes" id="UP000230903"/>
    </source>
</evidence>
<evidence type="ECO:0000256" key="3">
    <source>
        <dbReference type="ARBA" id="ARBA00013208"/>
    </source>
</evidence>
<dbReference type="InterPro" id="IPR000223">
    <property type="entry name" value="Pept_S26A_signal_pept_1"/>
</dbReference>
<feature type="active site" evidence="5">
    <location>
        <position position="44"/>
    </location>
</feature>
<dbReference type="GO" id="GO:0006465">
    <property type="term" value="P:signal peptide processing"/>
    <property type="evidence" value="ECO:0007669"/>
    <property type="project" value="InterPro"/>
</dbReference>
<dbReference type="SUPFAM" id="SSF51306">
    <property type="entry name" value="LexA/Signal peptidase"/>
    <property type="match status" value="1"/>
</dbReference>
<dbReference type="EMBL" id="PFBC01000051">
    <property type="protein sequence ID" value="PIR87709.1"/>
    <property type="molecule type" value="Genomic_DNA"/>
</dbReference>
<comment type="subcellular location">
    <subcellularLocation>
        <location evidence="6">Membrane</location>
        <topology evidence="6">Single-pass type II membrane protein</topology>
    </subcellularLocation>
</comment>
<keyword evidence="6" id="KW-0645">Protease</keyword>
<evidence type="ECO:0000256" key="2">
    <source>
        <dbReference type="ARBA" id="ARBA00009370"/>
    </source>
</evidence>
<sequence length="187" mass="20998">MAKSPAKRLLANIWEVAEVVVIALVTVLVIRSFIAQPFLVSGASMEPNFINGDYLLVDEMTYYFRSPSRGDVIVFRYPANPKSFFIKRVIGLPNETIKILDGEITVRTADGAEEIKLDESYLPDDLKTGNNLEQALGPDEYFVLGDNRSNSFDSRSWGGLPKEDIIGIVRLKIFPIREFEVISHPAF</sequence>
<dbReference type="PANTHER" id="PTHR43390:SF1">
    <property type="entry name" value="CHLOROPLAST PROCESSING PEPTIDASE"/>
    <property type="match status" value="1"/>
</dbReference>
<dbReference type="NCBIfam" id="TIGR02227">
    <property type="entry name" value="sigpep_I_bact"/>
    <property type="match status" value="1"/>
</dbReference>
<dbReference type="AlphaFoldDB" id="A0A2H0UMR4"/>
<organism evidence="8 9">
    <name type="scientific">Candidatus Harrisonbacteria bacterium CG10_big_fil_rev_8_21_14_0_10_45_28</name>
    <dbReference type="NCBI Taxonomy" id="1974586"/>
    <lineage>
        <taxon>Bacteria</taxon>
        <taxon>Candidatus Harrisoniibacteriota</taxon>
    </lineage>
</organism>
<name>A0A2H0UMR4_9BACT</name>
<proteinExistence type="inferred from homology"/>
<keyword evidence="6" id="KW-0812">Transmembrane</keyword>
<evidence type="ECO:0000256" key="1">
    <source>
        <dbReference type="ARBA" id="ARBA00000677"/>
    </source>
</evidence>
<keyword evidence="4 6" id="KW-0378">Hydrolase</keyword>
<keyword evidence="6" id="KW-1133">Transmembrane helix</keyword>
<dbReference type="PROSITE" id="PS00761">
    <property type="entry name" value="SPASE_I_3"/>
    <property type="match status" value="1"/>
</dbReference>
<dbReference type="GO" id="GO:0016020">
    <property type="term" value="C:membrane"/>
    <property type="evidence" value="ECO:0007669"/>
    <property type="project" value="UniProtKB-SubCell"/>
</dbReference>
<evidence type="ECO:0000256" key="6">
    <source>
        <dbReference type="RuleBase" id="RU362042"/>
    </source>
</evidence>
<keyword evidence="6" id="KW-0472">Membrane</keyword>
<dbReference type="InterPro" id="IPR036286">
    <property type="entry name" value="LexA/Signal_pep-like_sf"/>
</dbReference>
<dbReference type="PRINTS" id="PR00727">
    <property type="entry name" value="LEADERPTASE"/>
</dbReference>
<gene>
    <name evidence="8" type="primary">lepB</name>
    <name evidence="8" type="ORF">COU10_03195</name>
</gene>
<dbReference type="Gene3D" id="2.10.109.10">
    <property type="entry name" value="Umud Fragment, subunit A"/>
    <property type="match status" value="1"/>
</dbReference>
<evidence type="ECO:0000256" key="5">
    <source>
        <dbReference type="PIRSR" id="PIRSR600223-1"/>
    </source>
</evidence>
<dbReference type="InterPro" id="IPR019533">
    <property type="entry name" value="Peptidase_S26"/>
</dbReference>
<feature type="active site" evidence="5">
    <location>
        <position position="87"/>
    </location>
</feature>
<accession>A0A2H0UMR4</accession>
<dbReference type="GO" id="GO:0009003">
    <property type="term" value="F:signal peptidase activity"/>
    <property type="evidence" value="ECO:0007669"/>
    <property type="project" value="UniProtKB-EC"/>
</dbReference>
<dbReference type="EC" id="3.4.21.89" evidence="3 6"/>
<dbReference type="GO" id="GO:0004252">
    <property type="term" value="F:serine-type endopeptidase activity"/>
    <property type="evidence" value="ECO:0007669"/>
    <property type="project" value="InterPro"/>
</dbReference>
<evidence type="ECO:0000259" key="7">
    <source>
        <dbReference type="Pfam" id="PF10502"/>
    </source>
</evidence>
<comment type="caution">
    <text evidence="8">The sequence shown here is derived from an EMBL/GenBank/DDBJ whole genome shotgun (WGS) entry which is preliminary data.</text>
</comment>
<feature type="domain" description="Peptidase S26" evidence="7">
    <location>
        <begin position="14"/>
        <end position="172"/>
    </location>
</feature>
<feature type="transmembrane region" description="Helical" evidence="6">
    <location>
        <begin position="12"/>
        <end position="34"/>
    </location>
</feature>
<evidence type="ECO:0000256" key="4">
    <source>
        <dbReference type="ARBA" id="ARBA00022801"/>
    </source>
</evidence>
<dbReference type="CDD" id="cd06530">
    <property type="entry name" value="S26_SPase_I"/>
    <property type="match status" value="1"/>
</dbReference>
<dbReference type="PANTHER" id="PTHR43390">
    <property type="entry name" value="SIGNAL PEPTIDASE I"/>
    <property type="match status" value="1"/>
</dbReference>
<dbReference type="Proteomes" id="UP000230903">
    <property type="component" value="Unassembled WGS sequence"/>
</dbReference>